<dbReference type="PROSITE" id="PS51391">
    <property type="entry name" value="CID"/>
    <property type="match status" value="1"/>
</dbReference>
<feature type="compositionally biased region" description="Polar residues" evidence="1">
    <location>
        <begin position="473"/>
        <end position="493"/>
    </location>
</feature>
<feature type="region of interest" description="Disordered" evidence="1">
    <location>
        <begin position="670"/>
        <end position="706"/>
    </location>
</feature>
<protein>
    <recommendedName>
        <fullName evidence="2">CID domain-containing protein</fullName>
    </recommendedName>
</protein>
<feature type="compositionally biased region" description="Polar residues" evidence="1">
    <location>
        <begin position="533"/>
        <end position="551"/>
    </location>
</feature>
<sequence>MSDVEAFESMLKEVVNAKRLSASKVSKLTEIALQNMQVRCITCYGHGIILIAVLSATPSRFCVCSQNDTQLVSILYRTHKSLPPAAKIHSLYAFDALSRAARSQVNKQSLTGDISTVPGNSATFLLKVDGVLDGLIQDMVTLDHPDAKEKTKKILDIWTKSNTFPSAVLARLSNLLKGSGKKGAYHVYLCSLSTFHLRNPNGVLSTRFVKMRMRKLNRNLSVVDPQPVKTAVTRDPRQQHLSPPSATTPPTSTTPPQTTIPPTLPTPVPAPPPPAISAPENVQSALLALLSQAANVAASTNGQTAANTTQLDANQLALFQQLTQAAKAAGNVPTQPVHLPVSLVPSATANAVPLVAPPFGGPSQSLPYRDDHFGAGRRDPQYDRHDGGFDRGRNRDVYYDDRRDSTRGDFRGGFPHRGGAGFRGRGRGRWDDRERFPPRNQERDWDLSRTRDSRSRSPGPPRGPAGRRDDRFSPQSRPISTYMSDSPPDTSSRLPPVASSGGTDEFGRALREESPREHTPPAPGHVIPPPHSQSPQENGMSSSIFPPTLQDTSEKPPEAVELSTHPSVSPAIAPSSSSSSTAASSQSGAGLNGIDMSAFNPTDPSAWKALGIAWTETRGTIPSQEELMQYVMTSMSGGNMGMPGGASAGGSGYAVQNGYDVQQQQQQQPKQFAGQGGWSAQGQGQSWGYPGRGRGRGRGRGGYGFGNARGGQWGHYGGGRGNFTETDAITLGGGDEDTAGYGAGYSGRQDSDFQSNQGAAYTTPTQNGSFGNSEMSHGSEGSGGDRAGTMQRVGDRWVFVRGGQATAPAAEVA</sequence>
<feature type="domain" description="CID" evidence="2">
    <location>
        <begin position="1"/>
        <end position="180"/>
    </location>
</feature>
<gene>
    <name evidence="3" type="ORF">BXZ70DRAFT_1067247</name>
</gene>
<feature type="compositionally biased region" description="Low complexity" evidence="1">
    <location>
        <begin position="242"/>
        <end position="257"/>
    </location>
</feature>
<dbReference type="Gene3D" id="1.25.40.90">
    <property type="match status" value="1"/>
</dbReference>
<evidence type="ECO:0000313" key="4">
    <source>
        <dbReference type="Proteomes" id="UP000813824"/>
    </source>
</evidence>
<feature type="region of interest" description="Disordered" evidence="1">
    <location>
        <begin position="740"/>
        <end position="789"/>
    </location>
</feature>
<feature type="compositionally biased region" description="Polar residues" evidence="1">
    <location>
        <begin position="752"/>
        <end position="770"/>
    </location>
</feature>
<dbReference type="OrthoDB" id="79367at2759"/>
<feature type="compositionally biased region" description="Low complexity" evidence="1">
    <location>
        <begin position="680"/>
        <end position="689"/>
    </location>
</feature>
<evidence type="ECO:0000313" key="3">
    <source>
        <dbReference type="EMBL" id="KAH8091669.1"/>
    </source>
</evidence>
<feature type="region of interest" description="Disordered" evidence="1">
    <location>
        <begin position="358"/>
        <end position="588"/>
    </location>
</feature>
<accession>A0A8K0UHZ8</accession>
<evidence type="ECO:0000256" key="1">
    <source>
        <dbReference type="SAM" id="MobiDB-lite"/>
    </source>
</evidence>
<feature type="compositionally biased region" description="Pro residues" evidence="1">
    <location>
        <begin position="258"/>
        <end position="276"/>
    </location>
</feature>
<feature type="compositionally biased region" description="Pro residues" evidence="1">
    <location>
        <begin position="520"/>
        <end position="532"/>
    </location>
</feature>
<name>A0A8K0UHZ8_9AGAR</name>
<feature type="compositionally biased region" description="Low complexity" evidence="1">
    <location>
        <begin position="566"/>
        <end position="588"/>
    </location>
</feature>
<dbReference type="InterPro" id="IPR006569">
    <property type="entry name" value="CID_dom"/>
</dbReference>
<organism evidence="3 4">
    <name type="scientific">Cristinia sonorae</name>
    <dbReference type="NCBI Taxonomy" id="1940300"/>
    <lineage>
        <taxon>Eukaryota</taxon>
        <taxon>Fungi</taxon>
        <taxon>Dikarya</taxon>
        <taxon>Basidiomycota</taxon>
        <taxon>Agaricomycotina</taxon>
        <taxon>Agaricomycetes</taxon>
        <taxon>Agaricomycetidae</taxon>
        <taxon>Agaricales</taxon>
        <taxon>Pleurotineae</taxon>
        <taxon>Stephanosporaceae</taxon>
        <taxon>Cristinia</taxon>
    </lineage>
</organism>
<proteinExistence type="predicted"/>
<dbReference type="SUPFAM" id="SSF48464">
    <property type="entry name" value="ENTH/VHS domain"/>
    <property type="match status" value="1"/>
</dbReference>
<feature type="compositionally biased region" description="Basic and acidic residues" evidence="1">
    <location>
        <begin position="505"/>
        <end position="519"/>
    </location>
</feature>
<dbReference type="EMBL" id="JAEVFJ010000035">
    <property type="protein sequence ID" value="KAH8091669.1"/>
    <property type="molecule type" value="Genomic_DNA"/>
</dbReference>
<reference evidence="3" key="1">
    <citation type="journal article" date="2021" name="New Phytol.">
        <title>Evolutionary innovations through gain and loss of genes in the ectomycorrhizal Boletales.</title>
        <authorList>
            <person name="Wu G."/>
            <person name="Miyauchi S."/>
            <person name="Morin E."/>
            <person name="Kuo A."/>
            <person name="Drula E."/>
            <person name="Varga T."/>
            <person name="Kohler A."/>
            <person name="Feng B."/>
            <person name="Cao Y."/>
            <person name="Lipzen A."/>
            <person name="Daum C."/>
            <person name="Hundley H."/>
            <person name="Pangilinan J."/>
            <person name="Johnson J."/>
            <person name="Barry K."/>
            <person name="LaButti K."/>
            <person name="Ng V."/>
            <person name="Ahrendt S."/>
            <person name="Min B."/>
            <person name="Choi I.G."/>
            <person name="Park H."/>
            <person name="Plett J.M."/>
            <person name="Magnuson J."/>
            <person name="Spatafora J.W."/>
            <person name="Nagy L.G."/>
            <person name="Henrissat B."/>
            <person name="Grigoriev I.V."/>
            <person name="Yang Z.L."/>
            <person name="Xu J."/>
            <person name="Martin F.M."/>
        </authorList>
    </citation>
    <scope>NUCLEOTIDE SEQUENCE</scope>
    <source>
        <strain evidence="3">KKN 215</strain>
    </source>
</reference>
<dbReference type="AlphaFoldDB" id="A0A8K0UHZ8"/>
<evidence type="ECO:0000259" key="2">
    <source>
        <dbReference type="PROSITE" id="PS51391"/>
    </source>
</evidence>
<keyword evidence="4" id="KW-1185">Reference proteome</keyword>
<dbReference type="Proteomes" id="UP000813824">
    <property type="component" value="Unassembled WGS sequence"/>
</dbReference>
<feature type="compositionally biased region" description="Basic and acidic residues" evidence="1">
    <location>
        <begin position="368"/>
        <end position="410"/>
    </location>
</feature>
<comment type="caution">
    <text evidence="3">The sequence shown here is derived from an EMBL/GenBank/DDBJ whole genome shotgun (WGS) entry which is preliminary data.</text>
</comment>
<feature type="compositionally biased region" description="Basic and acidic residues" evidence="1">
    <location>
        <begin position="428"/>
        <end position="455"/>
    </location>
</feature>
<dbReference type="InterPro" id="IPR008942">
    <property type="entry name" value="ENTH_VHS"/>
</dbReference>
<feature type="region of interest" description="Disordered" evidence="1">
    <location>
        <begin position="220"/>
        <end position="278"/>
    </location>
</feature>